<dbReference type="Proteomes" id="UP001497457">
    <property type="component" value="Unassembled WGS sequence"/>
</dbReference>
<comment type="subcellular location">
    <subcellularLocation>
        <location evidence="1">Membrane</location>
        <topology evidence="1">Multi-pass membrane protein</topology>
    </subcellularLocation>
</comment>
<dbReference type="SUPFAM" id="SSF103473">
    <property type="entry name" value="MFS general substrate transporter"/>
    <property type="match status" value="2"/>
</dbReference>
<dbReference type="PANTHER" id="PTHR24064">
    <property type="entry name" value="SOLUTE CARRIER FAMILY 22 MEMBER"/>
    <property type="match status" value="1"/>
</dbReference>
<name>A0ABC9HEK8_9POAL</name>
<feature type="transmembrane region" description="Helical" evidence="8">
    <location>
        <begin position="282"/>
        <end position="299"/>
    </location>
</feature>
<keyword evidence="5 8" id="KW-1133">Transmembrane helix</keyword>
<accession>A0ABC9HEK8</accession>
<evidence type="ECO:0000256" key="3">
    <source>
        <dbReference type="ARBA" id="ARBA00022692"/>
    </source>
</evidence>
<keyword evidence="3 8" id="KW-0812">Transmembrane</keyword>
<dbReference type="GO" id="GO:0006817">
    <property type="term" value="P:phosphate ion transport"/>
    <property type="evidence" value="ECO:0007669"/>
    <property type="project" value="UniProtKB-KW"/>
</dbReference>
<evidence type="ECO:0000256" key="2">
    <source>
        <dbReference type="ARBA" id="ARBA00022592"/>
    </source>
</evidence>
<evidence type="ECO:0000256" key="8">
    <source>
        <dbReference type="SAM" id="Phobius"/>
    </source>
</evidence>
<keyword evidence="2" id="KW-0592">Phosphate transport</keyword>
<keyword evidence="10" id="KW-1185">Reference proteome</keyword>
<dbReference type="EMBL" id="CAXIPR030007086">
    <property type="protein sequence ID" value="CAM0153227.1"/>
    <property type="molecule type" value="Genomic_DNA"/>
</dbReference>
<evidence type="ECO:0000256" key="1">
    <source>
        <dbReference type="ARBA" id="ARBA00004141"/>
    </source>
</evidence>
<sequence>MAPGQLRVLYALDVARTQLYHFMPVVIAGMGFFTEAYDFFAVSLVMDLIGYQYYQGHTPRGVSAAISAIALCGAIPGQLMGRKRIYGAMLVLMVITFLASGLSFRERKGKNVVTVLCFFRFWLGVSIGGDYPLSATTMSEYANRRRRGALIATVFVTQRTKLRYTAGPGYFAAFAFVDRIGRVRIQLLGFTMMSVFVIGLAAPYDQHWSKHKDKYGFAVMYAMTTFFVNFGPNTTVFVIPAEIFPTRLRSACHGIAGAFGKMSAIVGVFAFRYNENHVPRTLFELVACNIAGIVFTLLLP</sequence>
<dbReference type="Gene3D" id="1.20.1250.20">
    <property type="entry name" value="MFS general substrate transporter like domains"/>
    <property type="match status" value="2"/>
</dbReference>
<dbReference type="GO" id="GO:0016020">
    <property type="term" value="C:membrane"/>
    <property type="evidence" value="ECO:0007669"/>
    <property type="project" value="UniProtKB-SubCell"/>
</dbReference>
<evidence type="ECO:0000313" key="10">
    <source>
        <dbReference type="Proteomes" id="UP001497457"/>
    </source>
</evidence>
<proteinExistence type="predicted"/>
<feature type="transmembrane region" description="Helical" evidence="8">
    <location>
        <begin position="85"/>
        <end position="104"/>
    </location>
</feature>
<feature type="transmembrane region" description="Helical" evidence="8">
    <location>
        <begin position="185"/>
        <end position="204"/>
    </location>
</feature>
<evidence type="ECO:0000256" key="7">
    <source>
        <dbReference type="ARBA" id="ARBA00032043"/>
    </source>
</evidence>
<keyword evidence="2" id="KW-0813">Transport</keyword>
<feature type="transmembrane region" description="Helical" evidence="8">
    <location>
        <begin position="61"/>
        <end position="79"/>
    </location>
</feature>
<protein>
    <recommendedName>
        <fullName evidence="7">H(+)/Pi cotransporter</fullName>
    </recommendedName>
</protein>
<evidence type="ECO:0000256" key="6">
    <source>
        <dbReference type="ARBA" id="ARBA00023136"/>
    </source>
</evidence>
<feature type="transmembrane region" description="Helical" evidence="8">
    <location>
        <begin position="20"/>
        <end position="49"/>
    </location>
</feature>
<comment type="caution">
    <text evidence="9">The sequence shown here is derived from an EMBL/GenBank/DDBJ whole genome shotgun (WGS) entry which is preliminary data.</text>
</comment>
<keyword evidence="6 8" id="KW-0472">Membrane</keyword>
<evidence type="ECO:0000256" key="5">
    <source>
        <dbReference type="ARBA" id="ARBA00022989"/>
    </source>
</evidence>
<reference evidence="9 10" key="1">
    <citation type="submission" date="2024-10" db="EMBL/GenBank/DDBJ databases">
        <authorList>
            <person name="Ryan C."/>
        </authorList>
    </citation>
    <scope>NUCLEOTIDE SEQUENCE [LARGE SCALE GENOMIC DNA]</scope>
</reference>
<dbReference type="AlphaFoldDB" id="A0ABC9HEK8"/>
<gene>
    <name evidence="9" type="ORF">URODEC1_LOCUS125952</name>
</gene>
<evidence type="ECO:0000256" key="4">
    <source>
        <dbReference type="ARBA" id="ARBA00022847"/>
    </source>
</evidence>
<dbReference type="Pfam" id="PF00083">
    <property type="entry name" value="Sugar_tr"/>
    <property type="match status" value="2"/>
</dbReference>
<dbReference type="GO" id="GO:0015293">
    <property type="term" value="F:symporter activity"/>
    <property type="evidence" value="ECO:0007669"/>
    <property type="project" value="UniProtKB-KW"/>
</dbReference>
<dbReference type="InterPro" id="IPR036259">
    <property type="entry name" value="MFS_trans_sf"/>
</dbReference>
<dbReference type="InterPro" id="IPR005828">
    <property type="entry name" value="MFS_sugar_transport-like"/>
</dbReference>
<keyword evidence="4" id="KW-0769">Symport</keyword>
<feature type="transmembrane region" description="Helical" evidence="8">
    <location>
        <begin position="251"/>
        <end position="270"/>
    </location>
</feature>
<feature type="transmembrane region" description="Helical" evidence="8">
    <location>
        <begin position="216"/>
        <end position="239"/>
    </location>
</feature>
<evidence type="ECO:0000313" key="9">
    <source>
        <dbReference type="EMBL" id="CAM0153227.1"/>
    </source>
</evidence>
<organism evidence="9 10">
    <name type="scientific">Urochloa decumbens</name>
    <dbReference type="NCBI Taxonomy" id="240449"/>
    <lineage>
        <taxon>Eukaryota</taxon>
        <taxon>Viridiplantae</taxon>
        <taxon>Streptophyta</taxon>
        <taxon>Embryophyta</taxon>
        <taxon>Tracheophyta</taxon>
        <taxon>Spermatophyta</taxon>
        <taxon>Magnoliopsida</taxon>
        <taxon>Liliopsida</taxon>
        <taxon>Poales</taxon>
        <taxon>Poaceae</taxon>
        <taxon>PACMAD clade</taxon>
        <taxon>Panicoideae</taxon>
        <taxon>Panicodae</taxon>
        <taxon>Paniceae</taxon>
        <taxon>Melinidinae</taxon>
        <taxon>Urochloa</taxon>
    </lineage>
</organism>